<comment type="caution">
    <text evidence="1">The sequence shown here is derived from an EMBL/GenBank/DDBJ whole genome shotgun (WGS) entry which is preliminary data.</text>
</comment>
<evidence type="ECO:0008006" key="3">
    <source>
        <dbReference type="Google" id="ProtNLM"/>
    </source>
</evidence>
<keyword evidence="2" id="KW-1185">Reference proteome</keyword>
<reference evidence="1" key="1">
    <citation type="journal article" date="2023" name="Mol. Biol. Evol.">
        <title>Third-Generation Sequencing Reveals the Adaptive Role of the Epigenome in Three Deep-Sea Polychaetes.</title>
        <authorList>
            <person name="Perez M."/>
            <person name="Aroh O."/>
            <person name="Sun Y."/>
            <person name="Lan Y."/>
            <person name="Juniper S.K."/>
            <person name="Young C.R."/>
            <person name="Angers B."/>
            <person name="Qian P.Y."/>
        </authorList>
    </citation>
    <scope>NUCLEOTIDE SEQUENCE</scope>
    <source>
        <strain evidence="1">R07B-5</strain>
    </source>
</reference>
<accession>A0AAD9KY18</accession>
<evidence type="ECO:0000313" key="1">
    <source>
        <dbReference type="EMBL" id="KAK2179417.1"/>
    </source>
</evidence>
<dbReference type="Proteomes" id="UP001209878">
    <property type="component" value="Unassembled WGS sequence"/>
</dbReference>
<evidence type="ECO:0000313" key="2">
    <source>
        <dbReference type="Proteomes" id="UP001209878"/>
    </source>
</evidence>
<sequence>MFAVKVGRTELFDDISPAPGHDHFPLVDATRVLSRQLSSGDVISLDLSGVDQLTDFFFKFLIDSKLTFPALTKVNCVGTSGLIMRFNGCRLMTEAVFGMLMNADMHLFTLDMMSTNVAVLPNIFGENLRYS</sequence>
<name>A0AAD9KY18_RIDPI</name>
<dbReference type="EMBL" id="JAODUO010000492">
    <property type="protein sequence ID" value="KAK2179417.1"/>
    <property type="molecule type" value="Genomic_DNA"/>
</dbReference>
<dbReference type="AlphaFoldDB" id="A0AAD9KY18"/>
<organism evidence="1 2">
    <name type="scientific">Ridgeia piscesae</name>
    <name type="common">Tubeworm</name>
    <dbReference type="NCBI Taxonomy" id="27915"/>
    <lineage>
        <taxon>Eukaryota</taxon>
        <taxon>Metazoa</taxon>
        <taxon>Spiralia</taxon>
        <taxon>Lophotrochozoa</taxon>
        <taxon>Annelida</taxon>
        <taxon>Polychaeta</taxon>
        <taxon>Sedentaria</taxon>
        <taxon>Canalipalpata</taxon>
        <taxon>Sabellida</taxon>
        <taxon>Siboglinidae</taxon>
        <taxon>Ridgeia</taxon>
    </lineage>
</organism>
<proteinExistence type="predicted"/>
<protein>
    <recommendedName>
        <fullName evidence="3">DUF4325 domain-containing protein</fullName>
    </recommendedName>
</protein>
<gene>
    <name evidence="1" type="ORF">NP493_492g02050</name>
</gene>